<dbReference type="InterPro" id="IPR049437">
    <property type="entry name" value="tRNA-synt_1c_C2"/>
</dbReference>
<dbReference type="PRINTS" id="PR00987">
    <property type="entry name" value="TRNASYNTHGLU"/>
</dbReference>
<dbReference type="GO" id="GO:0004819">
    <property type="term" value="F:glutamine-tRNA ligase activity"/>
    <property type="evidence" value="ECO:0007669"/>
    <property type="project" value="UniProtKB-UniRule"/>
</dbReference>
<dbReference type="Gene3D" id="1.10.1160.10">
    <property type="entry name" value="Glutamyl-trna Synthetase, Domain 2"/>
    <property type="match status" value="1"/>
</dbReference>
<dbReference type="InterPro" id="IPR014729">
    <property type="entry name" value="Rossmann-like_a/b/a_fold"/>
</dbReference>
<evidence type="ECO:0000256" key="4">
    <source>
        <dbReference type="ARBA" id="ARBA00022741"/>
    </source>
</evidence>
<feature type="binding site" evidence="9">
    <location>
        <begin position="286"/>
        <end position="288"/>
    </location>
    <ligand>
        <name>ATP</name>
        <dbReference type="ChEBI" id="CHEBI:30616"/>
    </ligand>
</feature>
<organism evidence="14 15">
    <name type="scientific">Cloacimonas acidaminovorans (strain Evry)</name>
    <dbReference type="NCBI Taxonomy" id="459349"/>
    <lineage>
        <taxon>Bacteria</taxon>
        <taxon>Pseudomonadati</taxon>
        <taxon>Candidatus Cloacimonadota</taxon>
        <taxon>Candidatus Cloacimonadia</taxon>
        <taxon>Candidatus Cloacimonadales</taxon>
        <taxon>Candidatus Cloacimonadaceae</taxon>
        <taxon>Candidatus Cloacimonas</taxon>
    </lineage>
</organism>
<evidence type="ECO:0000259" key="13">
    <source>
        <dbReference type="Pfam" id="PF20974"/>
    </source>
</evidence>
<dbReference type="AlphaFoldDB" id="B0VEV5"/>
<dbReference type="FunFam" id="1.10.1160.10:FF:000001">
    <property type="entry name" value="Glutamine--tRNA ligase"/>
    <property type="match status" value="1"/>
</dbReference>
<reference evidence="14 15" key="1">
    <citation type="journal article" date="2008" name="J. Bacteriol.">
        <title>'Candidatus Cloacamonas acidaminovorans': genome sequence reconstruction provides a first glimpse of a new bacterial division.</title>
        <authorList>
            <person name="Pelletier E."/>
            <person name="Kreimeyer A."/>
            <person name="Bocs S."/>
            <person name="Rouy Z."/>
            <person name="Gyapay G."/>
            <person name="Chouari R."/>
            <person name="Riviere D."/>
            <person name="Ganesan A."/>
            <person name="Daegelen P."/>
            <person name="Sghir A."/>
            <person name="Cohen G.N."/>
            <person name="Medigue C."/>
            <person name="Weissenbach J."/>
            <person name="Le Paslier D."/>
        </authorList>
    </citation>
    <scope>NUCLEOTIDE SEQUENCE [LARGE SCALE GENOMIC DNA]</scope>
    <source>
        <strain evidence="15">Evry</strain>
    </source>
</reference>
<feature type="domain" description="tRNA synthetases class I (E and Q) anti-codon binding" evidence="13">
    <location>
        <begin position="474"/>
        <end position="550"/>
    </location>
</feature>
<dbReference type="HOGENOM" id="CLU_001882_2_3_0"/>
<comment type="catalytic activity">
    <reaction evidence="8 9">
        <text>tRNA(Gln) + L-glutamine + ATP = L-glutaminyl-tRNA(Gln) + AMP + diphosphate</text>
        <dbReference type="Rhea" id="RHEA:20121"/>
        <dbReference type="Rhea" id="RHEA-COMP:9662"/>
        <dbReference type="Rhea" id="RHEA-COMP:9681"/>
        <dbReference type="ChEBI" id="CHEBI:30616"/>
        <dbReference type="ChEBI" id="CHEBI:33019"/>
        <dbReference type="ChEBI" id="CHEBI:58359"/>
        <dbReference type="ChEBI" id="CHEBI:78442"/>
        <dbReference type="ChEBI" id="CHEBI:78521"/>
        <dbReference type="ChEBI" id="CHEBI:456215"/>
        <dbReference type="EC" id="6.1.1.18"/>
    </reaction>
</comment>
<dbReference type="InterPro" id="IPR020059">
    <property type="entry name" value="Glu/Gln-tRNA-synth_Ib_codon-bd"/>
</dbReference>
<dbReference type="FunFam" id="3.40.50.620:FF:000037">
    <property type="entry name" value="Glutamine--tRNA ligase cytoplasmic"/>
    <property type="match status" value="1"/>
</dbReference>
<dbReference type="InterPro" id="IPR020058">
    <property type="entry name" value="Glu/Gln-tRNA-synth_Ib_cat-dom"/>
</dbReference>
<evidence type="ECO:0000256" key="9">
    <source>
        <dbReference type="HAMAP-Rule" id="MF_00126"/>
    </source>
</evidence>
<dbReference type="eggNOG" id="COG0008">
    <property type="taxonomic scope" value="Bacteria"/>
</dbReference>
<dbReference type="Pfam" id="PF00749">
    <property type="entry name" value="tRNA-synt_1c"/>
    <property type="match status" value="1"/>
</dbReference>
<evidence type="ECO:0000256" key="1">
    <source>
        <dbReference type="ARBA" id="ARBA00005594"/>
    </source>
</evidence>
<dbReference type="Gene3D" id="2.40.240.10">
    <property type="entry name" value="Ribosomal Protein L25, Chain P"/>
    <property type="match status" value="2"/>
</dbReference>
<feature type="binding site" evidence="9">
    <location>
        <begin position="278"/>
        <end position="279"/>
    </location>
    <ligand>
        <name>ATP</name>
        <dbReference type="ChEBI" id="CHEBI:30616"/>
    </ligand>
</feature>
<accession>B0VEV5</accession>
<feature type="short sequence motif" description="'HIGH' region" evidence="9">
    <location>
        <begin position="51"/>
        <end position="61"/>
    </location>
</feature>
<dbReference type="Gene3D" id="3.90.800.10">
    <property type="entry name" value="Glutamyl-tRNA Synthetase, Domain 3"/>
    <property type="match status" value="1"/>
</dbReference>
<dbReference type="GO" id="GO:0005524">
    <property type="term" value="F:ATP binding"/>
    <property type="evidence" value="ECO:0007669"/>
    <property type="project" value="UniProtKB-UniRule"/>
</dbReference>
<feature type="domain" description="Glutamyl/glutaminyl-tRNA synthetase class Ib catalytic" evidence="11">
    <location>
        <begin position="45"/>
        <end position="354"/>
    </location>
</feature>
<dbReference type="InterPro" id="IPR050132">
    <property type="entry name" value="Gln/Glu-tRNA_Ligase"/>
</dbReference>
<evidence type="ECO:0000256" key="8">
    <source>
        <dbReference type="ARBA" id="ARBA00048270"/>
    </source>
</evidence>
<dbReference type="EC" id="6.1.1.18" evidence="9"/>
<feature type="binding site" evidence="9">
    <location>
        <position position="84"/>
    </location>
    <ligand>
        <name>L-glutamine</name>
        <dbReference type="ChEBI" id="CHEBI:58359"/>
    </ligand>
</feature>
<protein>
    <recommendedName>
        <fullName evidence="9">Glutamine--tRNA ligase</fullName>
        <ecNumber evidence="9">6.1.1.18</ecNumber>
    </recommendedName>
    <alternativeName>
        <fullName evidence="9">Glutaminyl-tRNA synthetase</fullName>
        <shortName evidence="9">GlnRS</shortName>
    </alternativeName>
</protein>
<evidence type="ECO:0000313" key="15">
    <source>
        <dbReference type="Proteomes" id="UP000002019"/>
    </source>
</evidence>
<dbReference type="InterPro" id="IPR011035">
    <property type="entry name" value="Ribosomal_bL25/Gln-tRNA_synth"/>
</dbReference>
<feature type="short sequence motif" description="'KMSKS' region" evidence="9">
    <location>
        <begin position="285"/>
        <end position="289"/>
    </location>
</feature>
<dbReference type="NCBIfam" id="TIGR00440">
    <property type="entry name" value="glnS"/>
    <property type="match status" value="1"/>
</dbReference>
<dbReference type="HAMAP" id="MF_00126">
    <property type="entry name" value="Gln_tRNA_synth"/>
    <property type="match status" value="1"/>
</dbReference>
<feature type="domain" description="Glutamyl/glutaminyl-tRNA synthetase class Ib anti-codon binding" evidence="12">
    <location>
        <begin position="357"/>
        <end position="457"/>
    </location>
</feature>
<comment type="similarity">
    <text evidence="1 9 10">Belongs to the class-I aminoacyl-tRNA synthetase family.</text>
</comment>
<evidence type="ECO:0000256" key="7">
    <source>
        <dbReference type="ARBA" id="ARBA00023146"/>
    </source>
</evidence>
<evidence type="ECO:0000313" key="14">
    <source>
        <dbReference type="EMBL" id="CAO81068.1"/>
    </source>
</evidence>
<dbReference type="GO" id="GO:0006424">
    <property type="term" value="P:glutamyl-tRNA aminoacylation"/>
    <property type="evidence" value="ECO:0007669"/>
    <property type="project" value="UniProtKB-UniRule"/>
</dbReference>
<dbReference type="KEGG" id="caci:CLOAM1207"/>
<dbReference type="EMBL" id="CU466930">
    <property type="protein sequence ID" value="CAO81068.1"/>
    <property type="molecule type" value="Genomic_DNA"/>
</dbReference>
<keyword evidence="3 9" id="KW-0436">Ligase</keyword>
<dbReference type="InterPro" id="IPR022861">
    <property type="entry name" value="Gln_tRNA_ligase_bac"/>
</dbReference>
<dbReference type="SUPFAM" id="SSF50715">
    <property type="entry name" value="Ribosomal protein L25-like"/>
    <property type="match status" value="1"/>
</dbReference>
<evidence type="ECO:0000256" key="3">
    <source>
        <dbReference type="ARBA" id="ARBA00022598"/>
    </source>
</evidence>
<gene>
    <name evidence="9 14" type="primary">glnS</name>
    <name evidence="14" type="ordered locus">CLOAM1207</name>
</gene>
<dbReference type="SUPFAM" id="SSF52374">
    <property type="entry name" value="Nucleotidylyl transferase"/>
    <property type="match status" value="1"/>
</dbReference>
<evidence type="ECO:0000259" key="12">
    <source>
        <dbReference type="Pfam" id="PF03950"/>
    </source>
</evidence>
<dbReference type="Pfam" id="PF20974">
    <property type="entry name" value="tRNA-synt_1c_C2"/>
    <property type="match status" value="1"/>
</dbReference>
<dbReference type="Gene3D" id="3.40.50.620">
    <property type="entry name" value="HUPs"/>
    <property type="match status" value="1"/>
</dbReference>
<keyword evidence="2 9" id="KW-0963">Cytoplasm</keyword>
<keyword evidence="7 9" id="KW-0030">Aminoacyl-tRNA synthetase</keyword>
<dbReference type="STRING" id="459349.CLOAM1207"/>
<feature type="binding site" evidence="9">
    <location>
        <position position="229"/>
    </location>
    <ligand>
        <name>L-glutamine</name>
        <dbReference type="ChEBI" id="CHEBI:58359"/>
    </ligand>
</feature>
<dbReference type="NCBIfam" id="NF011291">
    <property type="entry name" value="PRK14703.1"/>
    <property type="match status" value="1"/>
</dbReference>
<evidence type="ECO:0000256" key="10">
    <source>
        <dbReference type="RuleBase" id="RU363037"/>
    </source>
</evidence>
<dbReference type="Proteomes" id="UP000002019">
    <property type="component" value="Chromosome"/>
</dbReference>
<proteinExistence type="inferred from homology"/>
<keyword evidence="15" id="KW-1185">Reference proteome</keyword>
<sequence>MIIKKGLNMDTKENITENKEEKAVTSNFIRSIIERDLASGKHKSIVTRFPPEPNGYLHIGHAKSICLNFGLANDYRGRCHLRFDDSNPVKEDVEYVNSIMEDVHWLGFDWGEHLYYASDYFDKLYEFAEYLIKAGKAFVCDLSWEELKEYRGTLTVPGKDSPYRNRSIEENLDLFRRMKAGEFPEGSRTLRAKIDMASPNLNMRDPVIYRIKKTHHHRTGNDWQIYPMYDYTHCVSDALEGITHSICTLEFEDHRPLYDWFLDQLPVPCHPQQIEFARLNLAYTIMSKRLLLELVNNHLVSGWDDPRMPTIAGMRRRGFTPEAIRDFSERIGVSKANSLVNDELLMFCVREDLNKRAERRMVVVNPLKLTITNYPEGKIEDFAAENNPEDPSAGKRKIKFSRHLYIEKDDFSENPVKGWFRLSLGKEVRLKYAYYITCNEVIKNEKGEIIELLCTYDEKSRGGWTEDGRKVKGTLHWVCAESAIPVELRLYDRLFTLADMSNMEEGKTYQDYLNPNSLIVKQNCLAEENLQEAKIGEHYQFLRIGYFNVDYNSKPGALIFNRIVDLKDSWAKLSKKI</sequence>
<evidence type="ECO:0000256" key="6">
    <source>
        <dbReference type="ARBA" id="ARBA00022917"/>
    </source>
</evidence>
<dbReference type="FunFam" id="2.40.240.10:FF:000007">
    <property type="entry name" value="Glutamine--tRNA ligase"/>
    <property type="match status" value="1"/>
</dbReference>
<feature type="binding site" evidence="9">
    <location>
        <begin position="58"/>
        <end position="64"/>
    </location>
    <ligand>
        <name>ATP</name>
        <dbReference type="ChEBI" id="CHEBI:30616"/>
    </ligand>
</feature>
<dbReference type="InterPro" id="IPR000924">
    <property type="entry name" value="Glu/Gln-tRNA-synth"/>
</dbReference>
<dbReference type="PROSITE" id="PS00178">
    <property type="entry name" value="AA_TRNA_LIGASE_I"/>
    <property type="match status" value="1"/>
</dbReference>
<dbReference type="InterPro" id="IPR020061">
    <property type="entry name" value="Glu_tRNA_lig_a-bdl"/>
</dbReference>
<comment type="caution">
    <text evidence="9">Lacks conserved residue(s) required for the propagation of feature annotation.</text>
</comment>
<dbReference type="FunFam" id="3.90.800.10:FF:000001">
    <property type="entry name" value="Glutamine--tRNA ligase"/>
    <property type="match status" value="1"/>
</dbReference>
<evidence type="ECO:0000256" key="5">
    <source>
        <dbReference type="ARBA" id="ARBA00022840"/>
    </source>
</evidence>
<comment type="subunit">
    <text evidence="9">Monomer.</text>
</comment>
<evidence type="ECO:0000259" key="11">
    <source>
        <dbReference type="Pfam" id="PF00749"/>
    </source>
</evidence>
<feature type="binding site" evidence="9">
    <location>
        <position position="248"/>
    </location>
    <ligand>
        <name>ATP</name>
        <dbReference type="ChEBI" id="CHEBI:30616"/>
    </ligand>
</feature>
<dbReference type="Pfam" id="PF03950">
    <property type="entry name" value="tRNA-synt_1c_C"/>
    <property type="match status" value="1"/>
</dbReference>
<dbReference type="CDD" id="cd00807">
    <property type="entry name" value="GlnRS_core"/>
    <property type="match status" value="1"/>
</dbReference>
<dbReference type="PANTHER" id="PTHR43097">
    <property type="entry name" value="GLUTAMINE-TRNA LIGASE"/>
    <property type="match status" value="1"/>
</dbReference>
<comment type="subcellular location">
    <subcellularLocation>
        <location evidence="9">Cytoplasm</location>
    </subcellularLocation>
</comment>
<dbReference type="InterPro" id="IPR001412">
    <property type="entry name" value="aa-tRNA-synth_I_CS"/>
</dbReference>
<keyword evidence="4 9" id="KW-0547">Nucleotide-binding</keyword>
<keyword evidence="5 9" id="KW-0067">ATP-binding</keyword>
<dbReference type="InterPro" id="IPR020056">
    <property type="entry name" value="Rbsml_bL25/Gln-tRNA_synth_N"/>
</dbReference>
<dbReference type="PANTHER" id="PTHR43097:SF5">
    <property type="entry name" value="GLUTAMATE--TRNA LIGASE"/>
    <property type="match status" value="1"/>
</dbReference>
<dbReference type="InterPro" id="IPR004514">
    <property type="entry name" value="Gln-tRNA-synth"/>
</dbReference>
<name>B0VEV5_CLOAI</name>
<dbReference type="GO" id="GO:0005829">
    <property type="term" value="C:cytosol"/>
    <property type="evidence" value="ECO:0007669"/>
    <property type="project" value="TreeGrafter"/>
</dbReference>
<dbReference type="GO" id="GO:0006425">
    <property type="term" value="P:glutaminyl-tRNA aminoacylation"/>
    <property type="evidence" value="ECO:0007669"/>
    <property type="project" value="UniProtKB-UniRule"/>
</dbReference>
<feature type="binding site" evidence="9">
    <location>
        <begin position="52"/>
        <end position="54"/>
    </location>
    <ligand>
        <name>ATP</name>
        <dbReference type="ChEBI" id="CHEBI:30616"/>
    </ligand>
</feature>
<evidence type="ECO:0000256" key="2">
    <source>
        <dbReference type="ARBA" id="ARBA00022490"/>
    </source>
</evidence>
<keyword evidence="6 9" id="KW-0648">Protein biosynthesis</keyword>